<dbReference type="EMBL" id="GL378379">
    <property type="protein sequence ID" value="EFJ42721.1"/>
    <property type="molecule type" value="Genomic_DNA"/>
</dbReference>
<feature type="domain" description="K Homology" evidence="2">
    <location>
        <begin position="1"/>
        <end position="72"/>
    </location>
</feature>
<dbReference type="OrthoDB" id="529034at2759"/>
<evidence type="ECO:0000259" key="2">
    <source>
        <dbReference type="SMART" id="SM00322"/>
    </source>
</evidence>
<dbReference type="RefSeq" id="XP_002956182.1">
    <property type="nucleotide sequence ID" value="XM_002956136.1"/>
</dbReference>
<dbReference type="InParanoid" id="D8UC24"/>
<evidence type="ECO:0000313" key="3">
    <source>
        <dbReference type="EMBL" id="EFJ42721.1"/>
    </source>
</evidence>
<reference evidence="3 4" key="1">
    <citation type="journal article" date="2010" name="Science">
        <title>Genomic analysis of organismal complexity in the multicellular green alga Volvox carteri.</title>
        <authorList>
            <person name="Prochnik S.E."/>
            <person name="Umen J."/>
            <person name="Nedelcu A.M."/>
            <person name="Hallmann A."/>
            <person name="Miller S.M."/>
            <person name="Nishii I."/>
            <person name="Ferris P."/>
            <person name="Kuo A."/>
            <person name="Mitros T."/>
            <person name="Fritz-Laylin L.K."/>
            <person name="Hellsten U."/>
            <person name="Chapman J."/>
            <person name="Simakov O."/>
            <person name="Rensing S.A."/>
            <person name="Terry A."/>
            <person name="Pangilinan J."/>
            <person name="Kapitonov V."/>
            <person name="Jurka J."/>
            <person name="Salamov A."/>
            <person name="Shapiro H."/>
            <person name="Schmutz J."/>
            <person name="Grimwood J."/>
            <person name="Lindquist E."/>
            <person name="Lucas S."/>
            <person name="Grigoriev I.V."/>
            <person name="Schmitt R."/>
            <person name="Kirk D."/>
            <person name="Rokhsar D.S."/>
        </authorList>
    </citation>
    <scope>NUCLEOTIDE SEQUENCE [LARGE SCALE GENOMIC DNA]</scope>
    <source>
        <strain evidence="4">f. Nagariensis / Eve</strain>
    </source>
</reference>
<dbReference type="KEGG" id="vcn:VOLCADRAFT_107123"/>
<dbReference type="AlphaFoldDB" id="D8UC24"/>
<sequence length="429" mass="46329">METTIQYDFAAAKHYGETKAAAILGQRGKLVNRVRQLTGATISYRPEDHRVDINGSPRVVGAAAQLLERTLEHYQYSGLQFTRKQINNVLSPELSEAPALQLRPYSRPITTVFGQMDGFVICPVQDDSATAAAAAADGVGGSAKSKTSRTSFGAIGGDGDGDAAAAAAAAPPSTRLLQLASGTDACLQQLLDLAAEISVQHPADCDCTEIRLYLGKLVLTDVVSSARVLTPEALSGWSFQRNARTVFETSLPQETIRSLDRYLASRGLTPTHQSKSASLHLESSINWIQYHPTFAIGPGGQLRLSKLETLGCKPMTVALVGPPDRTDVRLRYVASVQHGEDDPVAAELRRRQAEFSLVNNVQVSVAAVVDNLGGKRLEVTVSCPELNATLMEMHRNRREAPGARELLAAQLKSLLGHIEDLRRNVEFEP</sequence>
<evidence type="ECO:0000313" key="4">
    <source>
        <dbReference type="Proteomes" id="UP000001058"/>
    </source>
</evidence>
<organism evidence="4">
    <name type="scientific">Volvox carteri f. nagariensis</name>
    <dbReference type="NCBI Taxonomy" id="3068"/>
    <lineage>
        <taxon>Eukaryota</taxon>
        <taxon>Viridiplantae</taxon>
        <taxon>Chlorophyta</taxon>
        <taxon>core chlorophytes</taxon>
        <taxon>Chlorophyceae</taxon>
        <taxon>CS clade</taxon>
        <taxon>Chlamydomonadales</taxon>
        <taxon>Volvocaceae</taxon>
        <taxon>Volvox</taxon>
    </lineage>
</organism>
<proteinExistence type="predicted"/>
<evidence type="ECO:0000256" key="1">
    <source>
        <dbReference type="PROSITE-ProRule" id="PRU00117"/>
    </source>
</evidence>
<dbReference type="Proteomes" id="UP000001058">
    <property type="component" value="Unassembled WGS sequence"/>
</dbReference>
<gene>
    <name evidence="3" type="ORF">VOLCADRAFT_107123</name>
</gene>
<protein>
    <recommendedName>
        <fullName evidence="2">K Homology domain-containing protein</fullName>
    </recommendedName>
</protein>
<keyword evidence="4" id="KW-1185">Reference proteome</keyword>
<dbReference type="InterPro" id="IPR036612">
    <property type="entry name" value="KH_dom_type_1_sf"/>
</dbReference>
<dbReference type="InterPro" id="IPR004087">
    <property type="entry name" value="KH_dom"/>
</dbReference>
<dbReference type="GO" id="GO:0003723">
    <property type="term" value="F:RNA binding"/>
    <property type="evidence" value="ECO:0007669"/>
    <property type="project" value="UniProtKB-UniRule"/>
</dbReference>
<dbReference type="SMART" id="SM00322">
    <property type="entry name" value="KH"/>
    <property type="match status" value="1"/>
</dbReference>
<dbReference type="SUPFAM" id="SSF54791">
    <property type="entry name" value="Eukaryotic type KH-domain (KH-domain type I)"/>
    <property type="match status" value="1"/>
</dbReference>
<keyword evidence="1" id="KW-0694">RNA-binding</keyword>
<accession>D8UC24</accession>
<dbReference type="PROSITE" id="PS50084">
    <property type="entry name" value="KH_TYPE_1"/>
    <property type="match status" value="1"/>
</dbReference>
<dbReference type="GeneID" id="9618982"/>
<name>D8UC24_VOLCA</name>